<evidence type="ECO:0000313" key="2">
    <source>
        <dbReference type="Proteomes" id="UP001170717"/>
    </source>
</evidence>
<dbReference type="RefSeq" id="WP_061996759.1">
    <property type="nucleotide sequence ID" value="NZ_JAUOQI010000005.1"/>
</dbReference>
<name>A0AAW7YYV4_9ALTE</name>
<organism evidence="1 2">
    <name type="scientific">Alteromonas stellipolaris</name>
    <dbReference type="NCBI Taxonomy" id="233316"/>
    <lineage>
        <taxon>Bacteria</taxon>
        <taxon>Pseudomonadati</taxon>
        <taxon>Pseudomonadota</taxon>
        <taxon>Gammaproteobacteria</taxon>
        <taxon>Alteromonadales</taxon>
        <taxon>Alteromonadaceae</taxon>
        <taxon>Alteromonas/Salinimonas group</taxon>
        <taxon>Alteromonas</taxon>
    </lineage>
</organism>
<dbReference type="NCBIfam" id="TIGR03236">
    <property type="entry name" value="dnd_assoc_1"/>
    <property type="match status" value="1"/>
</dbReference>
<evidence type="ECO:0000313" key="1">
    <source>
        <dbReference type="EMBL" id="MDO6577615.1"/>
    </source>
</evidence>
<dbReference type="AlphaFoldDB" id="A0AAW7YYV4"/>
<sequence length="438" mass="50823">MLKSDLKVPSSNSLSTFIPFLRTKDKHYKFCWDTVLGYFVHSAYNKALLNIELDGFKALCGKRFAEILDEPNFWKEIEAMYFENEELFKISPELLMFKATKDEIDPNSKKLGDTLTSLLNDFSVDSSPETNLNILAKEIKAQFDAFYVSTKVKQPVKRNQTPYLPFLTKCFQQDLEFLNSRPSYLVAQFSDFIKLYSFLYISQLALNIKDWKNGAPSHKPCFFIVDNEKASRERTHVQNYGYGQLVEYLNYLFPYLVINETLQKKGETKPLWQLFEAIKGDTAALSKLNQFTEDFSDARSKFFRNHTSVEEQTLTEDAIQQLLNLSYWQFDKKRGTLEEYNQTAVKGVLKTICAPFIQKRGQAGQVLTFNQDYIVLLTNLAIGENEKLRLHELIIAFESRGIYFDKQSQQNLVNFYERMGIVERMSDSGDAVYVKKTV</sequence>
<protein>
    <submittedName>
        <fullName evidence="1">DNA phosphorothioation-dependent restriction protein DptG</fullName>
    </submittedName>
</protein>
<accession>A0AAW7YYV4</accession>
<gene>
    <name evidence="1" type="primary">dptG</name>
    <name evidence="1" type="ORF">Q4527_09425</name>
</gene>
<dbReference type="EMBL" id="JAUOQI010000005">
    <property type="protein sequence ID" value="MDO6577615.1"/>
    <property type="molecule type" value="Genomic_DNA"/>
</dbReference>
<proteinExistence type="predicted"/>
<dbReference type="InterPro" id="IPR017645">
    <property type="entry name" value="Dnd_assoc_1"/>
</dbReference>
<comment type="caution">
    <text evidence="1">The sequence shown here is derived from an EMBL/GenBank/DDBJ whole genome shotgun (WGS) entry which is preliminary data.</text>
</comment>
<reference evidence="1" key="1">
    <citation type="submission" date="2023-07" db="EMBL/GenBank/DDBJ databases">
        <title>Genome content predicts the carbon catabolic preferences of heterotrophic bacteria.</title>
        <authorList>
            <person name="Gralka M."/>
        </authorList>
    </citation>
    <scope>NUCLEOTIDE SEQUENCE</scope>
    <source>
        <strain evidence="1">F2M12</strain>
    </source>
</reference>
<dbReference type="Proteomes" id="UP001170717">
    <property type="component" value="Unassembled WGS sequence"/>
</dbReference>